<dbReference type="Pfam" id="PF24864">
    <property type="entry name" value="DUF7730"/>
    <property type="match status" value="1"/>
</dbReference>
<accession>A0A9P4NUY7</accession>
<dbReference type="PANTHER" id="PTHR38790">
    <property type="entry name" value="2EXR DOMAIN-CONTAINING PROTEIN-RELATED"/>
    <property type="match status" value="1"/>
</dbReference>
<gene>
    <name evidence="3" type="ORF">EJ08DRAFT_647850</name>
</gene>
<dbReference type="OrthoDB" id="5413827at2759"/>
<dbReference type="InterPro" id="IPR056632">
    <property type="entry name" value="DUF7730"/>
</dbReference>
<sequence>MAPKRSRSYKADSRRAKRPKGLLDLSASAQNVRVTRKSASLRARTKHNEDVPFFRLPREIRDRIYTEVLGGQLIHLDSLHDIRETYCHIDGPEWGHEDENRIYWGNQKGPVNIDLLRTCQKMYHETSLLFFNVNVFSDALGYMTDTFLPTQLAQIRSLRFELYVPGSWLGYEPRAFIQSLPGVQHVHLDLILHYHKHSHYLHAKNHFKEFRKLEEKGHEDLHEILRCLRLYCPLKTAHISVEVVDDDLYRIHEGFADTPAGTSWAWTDTDLLDLASQIEHDLLVPYKLETEEKRELAEMLQKPENLRWSRVQLEMF</sequence>
<keyword evidence="4" id="KW-1185">Reference proteome</keyword>
<organism evidence="3 4">
    <name type="scientific">Tothia fuscella</name>
    <dbReference type="NCBI Taxonomy" id="1048955"/>
    <lineage>
        <taxon>Eukaryota</taxon>
        <taxon>Fungi</taxon>
        <taxon>Dikarya</taxon>
        <taxon>Ascomycota</taxon>
        <taxon>Pezizomycotina</taxon>
        <taxon>Dothideomycetes</taxon>
        <taxon>Pleosporomycetidae</taxon>
        <taxon>Venturiales</taxon>
        <taxon>Cylindrosympodiaceae</taxon>
        <taxon>Tothia</taxon>
    </lineage>
</organism>
<feature type="domain" description="DUF7730" evidence="2">
    <location>
        <begin position="50"/>
        <end position="168"/>
    </location>
</feature>
<proteinExistence type="predicted"/>
<reference evidence="3" key="1">
    <citation type="journal article" date="2020" name="Stud. Mycol.">
        <title>101 Dothideomycetes genomes: a test case for predicting lifestyles and emergence of pathogens.</title>
        <authorList>
            <person name="Haridas S."/>
            <person name="Albert R."/>
            <person name="Binder M."/>
            <person name="Bloem J."/>
            <person name="Labutti K."/>
            <person name="Salamov A."/>
            <person name="Andreopoulos B."/>
            <person name="Baker S."/>
            <person name="Barry K."/>
            <person name="Bills G."/>
            <person name="Bluhm B."/>
            <person name="Cannon C."/>
            <person name="Castanera R."/>
            <person name="Culley D."/>
            <person name="Daum C."/>
            <person name="Ezra D."/>
            <person name="Gonzalez J."/>
            <person name="Henrissat B."/>
            <person name="Kuo A."/>
            <person name="Liang C."/>
            <person name="Lipzen A."/>
            <person name="Lutzoni F."/>
            <person name="Magnuson J."/>
            <person name="Mondo S."/>
            <person name="Nolan M."/>
            <person name="Ohm R."/>
            <person name="Pangilinan J."/>
            <person name="Park H.-J."/>
            <person name="Ramirez L."/>
            <person name="Alfaro M."/>
            <person name="Sun H."/>
            <person name="Tritt A."/>
            <person name="Yoshinaga Y."/>
            <person name="Zwiers L.-H."/>
            <person name="Turgeon B."/>
            <person name="Goodwin S."/>
            <person name="Spatafora J."/>
            <person name="Crous P."/>
            <person name="Grigoriev I."/>
        </authorList>
    </citation>
    <scope>NUCLEOTIDE SEQUENCE</scope>
    <source>
        <strain evidence="3">CBS 130266</strain>
    </source>
</reference>
<evidence type="ECO:0000259" key="2">
    <source>
        <dbReference type="Pfam" id="PF24864"/>
    </source>
</evidence>
<dbReference type="EMBL" id="MU007024">
    <property type="protein sequence ID" value="KAF2432760.1"/>
    <property type="molecule type" value="Genomic_DNA"/>
</dbReference>
<evidence type="ECO:0000313" key="4">
    <source>
        <dbReference type="Proteomes" id="UP000800235"/>
    </source>
</evidence>
<evidence type="ECO:0000256" key="1">
    <source>
        <dbReference type="SAM" id="MobiDB-lite"/>
    </source>
</evidence>
<dbReference type="AlphaFoldDB" id="A0A9P4NUY7"/>
<protein>
    <recommendedName>
        <fullName evidence="2">DUF7730 domain-containing protein</fullName>
    </recommendedName>
</protein>
<feature type="region of interest" description="Disordered" evidence="1">
    <location>
        <begin position="1"/>
        <end position="20"/>
    </location>
</feature>
<evidence type="ECO:0000313" key="3">
    <source>
        <dbReference type="EMBL" id="KAF2432760.1"/>
    </source>
</evidence>
<dbReference type="Proteomes" id="UP000800235">
    <property type="component" value="Unassembled WGS sequence"/>
</dbReference>
<comment type="caution">
    <text evidence="3">The sequence shown here is derived from an EMBL/GenBank/DDBJ whole genome shotgun (WGS) entry which is preliminary data.</text>
</comment>
<name>A0A9P4NUY7_9PEZI</name>